<dbReference type="EMBL" id="JANEYG010000083">
    <property type="protein sequence ID" value="KAJ8913981.1"/>
    <property type="molecule type" value="Genomic_DNA"/>
</dbReference>
<evidence type="ECO:0000313" key="3">
    <source>
        <dbReference type="Proteomes" id="UP001159042"/>
    </source>
</evidence>
<name>A0AAV8VI59_9CUCU</name>
<organism evidence="2 3">
    <name type="scientific">Exocentrus adspersus</name>
    <dbReference type="NCBI Taxonomy" id="1586481"/>
    <lineage>
        <taxon>Eukaryota</taxon>
        <taxon>Metazoa</taxon>
        <taxon>Ecdysozoa</taxon>
        <taxon>Arthropoda</taxon>
        <taxon>Hexapoda</taxon>
        <taxon>Insecta</taxon>
        <taxon>Pterygota</taxon>
        <taxon>Neoptera</taxon>
        <taxon>Endopterygota</taxon>
        <taxon>Coleoptera</taxon>
        <taxon>Polyphaga</taxon>
        <taxon>Cucujiformia</taxon>
        <taxon>Chrysomeloidea</taxon>
        <taxon>Cerambycidae</taxon>
        <taxon>Lamiinae</taxon>
        <taxon>Acanthocinini</taxon>
        <taxon>Exocentrus</taxon>
    </lineage>
</organism>
<dbReference type="InterPro" id="IPR052638">
    <property type="entry name" value="PiggyBac_TE-derived"/>
</dbReference>
<proteinExistence type="predicted"/>
<comment type="caution">
    <text evidence="2">The sequence shown here is derived from an EMBL/GenBank/DDBJ whole genome shotgun (WGS) entry which is preliminary data.</text>
</comment>
<reference evidence="2 3" key="1">
    <citation type="journal article" date="2023" name="Insect Mol. Biol.">
        <title>Genome sequencing provides insights into the evolution of gene families encoding plant cell wall-degrading enzymes in longhorned beetles.</title>
        <authorList>
            <person name="Shin N.R."/>
            <person name="Okamura Y."/>
            <person name="Kirsch R."/>
            <person name="Pauchet Y."/>
        </authorList>
    </citation>
    <scope>NUCLEOTIDE SEQUENCE [LARGE SCALE GENOMIC DNA]</scope>
    <source>
        <strain evidence="2">EAD_L_NR</strain>
    </source>
</reference>
<dbReference type="PANTHER" id="PTHR47055:SF3">
    <property type="entry name" value="PHORBOL-ESTER_DAG-TYPE DOMAIN-CONTAINING PROTEIN"/>
    <property type="match status" value="1"/>
</dbReference>
<protein>
    <recommendedName>
        <fullName evidence="1">PiggyBac transposable element-derived protein domain-containing protein</fullName>
    </recommendedName>
</protein>
<dbReference type="AlphaFoldDB" id="A0AAV8VI59"/>
<dbReference type="GO" id="GO:0043565">
    <property type="term" value="F:sequence-specific DNA binding"/>
    <property type="evidence" value="ECO:0007669"/>
    <property type="project" value="TreeGrafter"/>
</dbReference>
<accession>A0AAV8VI59</accession>
<dbReference type="Pfam" id="PF13843">
    <property type="entry name" value="DDE_Tnp_1_7"/>
    <property type="match status" value="1"/>
</dbReference>
<feature type="domain" description="PiggyBac transposable element-derived protein" evidence="1">
    <location>
        <begin position="3"/>
        <end position="134"/>
    </location>
</feature>
<evidence type="ECO:0000259" key="1">
    <source>
        <dbReference type="Pfam" id="PF13843"/>
    </source>
</evidence>
<evidence type="ECO:0000313" key="2">
    <source>
        <dbReference type="EMBL" id="KAJ8913981.1"/>
    </source>
</evidence>
<keyword evidence="3" id="KW-1185">Reference proteome</keyword>
<gene>
    <name evidence="2" type="ORF">NQ315_008973</name>
</gene>
<dbReference type="InterPro" id="IPR029526">
    <property type="entry name" value="PGBD"/>
</dbReference>
<sequence>MAENELYVTFGALLLSGYGKYPNKRMYWSSNNDVPKILSESIRLHKFEAILKHFHLNDNSKLDTTDRLYKLRPLIIKLNANFRKFGGLEENLSIDESMIPYYGKHYAKQYIKGITYKASHLTKKCACNDNYVQQFIYWKA</sequence>
<dbReference type="Proteomes" id="UP001159042">
    <property type="component" value="Unassembled WGS sequence"/>
</dbReference>
<dbReference type="PANTHER" id="PTHR47055">
    <property type="entry name" value="DDE_TNP_1_7 DOMAIN-CONTAINING PROTEIN"/>
    <property type="match status" value="1"/>
</dbReference>